<gene>
    <name evidence="2" type="ORF">NSCI0253_LOCUS914</name>
</gene>
<keyword evidence="1" id="KW-0472">Membrane</keyword>
<feature type="transmembrane region" description="Helical" evidence="1">
    <location>
        <begin position="249"/>
        <end position="272"/>
    </location>
</feature>
<dbReference type="InterPro" id="IPR006201">
    <property type="entry name" value="Neur_channel"/>
</dbReference>
<dbReference type="InterPro" id="IPR036734">
    <property type="entry name" value="Neur_chan_lig-bd_sf"/>
</dbReference>
<sequence>MADCAKIVETSIKVFRIIDINDQNEDFTVDVALTMRWRDPTLARVTSTVVVLDSTPALQEFKNADLPEGVSRFGNAWRLEGSVRKRKGEHLLVQLKDGTDLHLPRRCVLDEVQPDWEGHFFPTYTLTNQKDEVKTLTEIRVLDTCDDVEGHVYYKHRFIGTFSERLELRRFPFDRQLLTIKLTSELFGERCRLEVAEDGAWNNGDFKRDFAEVEWKVMQVENRAKCGDKNLSTNRSTFKAIIAVERKTTYFMVNVVALLGLTTFTSLASEWITLDNYQDRLQCQASFLTGTLVWKFLINDWIPRKPYLTVTDMYILSAFTIQFICICLSWFQCDRNDEAEWLTLGPGYAFSIIWILLHMFILLCCFKPGLARLSWAEVYEANNQAVHFTDESLFSDEAGEHAALERRSERHQLQEPLLRPGS</sequence>
<protein>
    <recommendedName>
        <fullName evidence="3">Neurotransmitter-gated ion-channel ligand-binding domain-containing protein</fullName>
    </recommendedName>
</protein>
<accession>A0A7S0ZMI9</accession>
<dbReference type="Gene3D" id="2.70.170.10">
    <property type="entry name" value="Neurotransmitter-gated ion-channel ligand-binding domain"/>
    <property type="match status" value="1"/>
</dbReference>
<dbReference type="GO" id="GO:0004888">
    <property type="term" value="F:transmembrane signaling receptor activity"/>
    <property type="evidence" value="ECO:0007669"/>
    <property type="project" value="InterPro"/>
</dbReference>
<feature type="transmembrane region" description="Helical" evidence="1">
    <location>
        <begin position="314"/>
        <end position="332"/>
    </location>
</feature>
<keyword evidence="1" id="KW-1133">Transmembrane helix</keyword>
<reference evidence="2" key="1">
    <citation type="submission" date="2021-01" db="EMBL/GenBank/DDBJ databases">
        <authorList>
            <person name="Corre E."/>
            <person name="Pelletier E."/>
            <person name="Niang G."/>
            <person name="Scheremetjew M."/>
            <person name="Finn R."/>
            <person name="Kale V."/>
            <person name="Holt S."/>
            <person name="Cochrane G."/>
            <person name="Meng A."/>
            <person name="Brown T."/>
            <person name="Cohen L."/>
        </authorList>
    </citation>
    <scope>NUCLEOTIDE SEQUENCE</scope>
</reference>
<evidence type="ECO:0008006" key="3">
    <source>
        <dbReference type="Google" id="ProtNLM"/>
    </source>
</evidence>
<dbReference type="Gene3D" id="1.20.58.390">
    <property type="entry name" value="Neurotransmitter-gated ion-channel transmembrane domain"/>
    <property type="match status" value="1"/>
</dbReference>
<dbReference type="SUPFAM" id="SSF63712">
    <property type="entry name" value="Nicotinic receptor ligand binding domain-like"/>
    <property type="match status" value="2"/>
</dbReference>
<keyword evidence="1" id="KW-0812">Transmembrane</keyword>
<dbReference type="InterPro" id="IPR038050">
    <property type="entry name" value="Neuro_actylchol_rec"/>
</dbReference>
<dbReference type="EMBL" id="HBFQ01001375">
    <property type="protein sequence ID" value="CAD8826568.1"/>
    <property type="molecule type" value="Transcribed_RNA"/>
</dbReference>
<evidence type="ECO:0000313" key="2">
    <source>
        <dbReference type="EMBL" id="CAD8826568.1"/>
    </source>
</evidence>
<dbReference type="AlphaFoldDB" id="A0A7S0ZMI9"/>
<organism evidence="2">
    <name type="scientific">Noctiluca scintillans</name>
    <name type="common">Sea sparkle</name>
    <name type="synonym">Red tide dinoflagellate</name>
    <dbReference type="NCBI Taxonomy" id="2966"/>
    <lineage>
        <taxon>Eukaryota</taxon>
        <taxon>Sar</taxon>
        <taxon>Alveolata</taxon>
        <taxon>Dinophyceae</taxon>
        <taxon>Noctilucales</taxon>
        <taxon>Noctilucaceae</taxon>
        <taxon>Noctiluca</taxon>
    </lineage>
</organism>
<proteinExistence type="predicted"/>
<dbReference type="GO" id="GO:0005230">
    <property type="term" value="F:extracellular ligand-gated monoatomic ion channel activity"/>
    <property type="evidence" value="ECO:0007669"/>
    <property type="project" value="InterPro"/>
</dbReference>
<feature type="transmembrane region" description="Helical" evidence="1">
    <location>
        <begin position="347"/>
        <end position="366"/>
    </location>
</feature>
<dbReference type="PANTHER" id="PTHR18945">
    <property type="entry name" value="NEUROTRANSMITTER GATED ION CHANNEL"/>
    <property type="match status" value="1"/>
</dbReference>
<name>A0A7S0ZMI9_NOCSC</name>
<dbReference type="GO" id="GO:0016020">
    <property type="term" value="C:membrane"/>
    <property type="evidence" value="ECO:0007669"/>
    <property type="project" value="InterPro"/>
</dbReference>
<evidence type="ECO:0000256" key="1">
    <source>
        <dbReference type="SAM" id="Phobius"/>
    </source>
</evidence>